<dbReference type="GO" id="GO:0008270">
    <property type="term" value="F:zinc ion binding"/>
    <property type="evidence" value="ECO:0007669"/>
    <property type="project" value="UniProtKB-KW"/>
</dbReference>
<evidence type="ECO:0000313" key="8">
    <source>
        <dbReference type="EMBL" id="QDZ20342.1"/>
    </source>
</evidence>
<dbReference type="SMART" id="SM00451">
    <property type="entry name" value="ZnF_U1"/>
    <property type="match status" value="1"/>
</dbReference>
<accession>A0A5B8MLV6</accession>
<evidence type="ECO:0000256" key="2">
    <source>
        <dbReference type="ARBA" id="ARBA00022771"/>
    </source>
</evidence>
<evidence type="ECO:0000256" key="1">
    <source>
        <dbReference type="ARBA" id="ARBA00022723"/>
    </source>
</evidence>
<dbReference type="GO" id="GO:0003676">
    <property type="term" value="F:nucleic acid binding"/>
    <property type="evidence" value="ECO:0007669"/>
    <property type="project" value="InterPro"/>
</dbReference>
<dbReference type="GO" id="GO:0046540">
    <property type="term" value="C:U4/U6 x U5 tri-snRNP complex"/>
    <property type="evidence" value="ECO:0007669"/>
    <property type="project" value="TreeGrafter"/>
</dbReference>
<keyword evidence="1" id="KW-0479">Metal-binding</keyword>
<reference evidence="7" key="2">
    <citation type="submission" date="2021-01" db="EMBL/GenBank/DDBJ databases">
        <authorList>
            <person name="Corre E."/>
            <person name="Pelletier E."/>
            <person name="Niang G."/>
            <person name="Scheremetjew M."/>
            <person name="Finn R."/>
            <person name="Kale V."/>
            <person name="Holt S."/>
            <person name="Cochrane G."/>
            <person name="Meng A."/>
            <person name="Brown T."/>
            <person name="Cohen L."/>
        </authorList>
    </citation>
    <scope>NUCLEOTIDE SEQUENCE</scope>
    <source>
        <strain evidence="7">CCMP1205</strain>
    </source>
</reference>
<protein>
    <recommendedName>
        <fullName evidence="6">U1-type domain-containing protein</fullName>
    </recommendedName>
</protein>
<evidence type="ECO:0000256" key="5">
    <source>
        <dbReference type="SAM" id="MobiDB-lite"/>
    </source>
</evidence>
<dbReference type="OrthoDB" id="30343at2759"/>
<dbReference type="GO" id="GO:0000398">
    <property type="term" value="P:mRNA splicing, via spliceosome"/>
    <property type="evidence" value="ECO:0007669"/>
    <property type="project" value="InterPro"/>
</dbReference>
<sequence length="222" mass="25526">MGTASGVDNTVRRRWDKEAYEAKAKEKAKEEEEQEGSELTARQKKYRALDPLHQGLITERSALKREEVEKHRVDYGSQVGKKSVVSLVGDRSKQGGFYCKTCDVLMKDSLAFADHLNGKMHQRLLGMTMRTERASLGSVKEKLAALKRKRERGARADPEKEYEDKMARLEEEEEEKKRNRKQAKLERKLKEKEDRDKERLETEENADQDLMAAMGFSGFGGK</sequence>
<dbReference type="EMBL" id="CP031037">
    <property type="protein sequence ID" value="QDZ20342.1"/>
    <property type="molecule type" value="Genomic_DNA"/>
</dbReference>
<gene>
    <name evidence="8" type="ORF">A3770_04p28600</name>
    <name evidence="7" type="ORF">CPRI1469_LOCUS3080</name>
</gene>
<keyword evidence="4" id="KW-0539">Nucleus</keyword>
<keyword evidence="3" id="KW-0862">Zinc</keyword>
<feature type="compositionally biased region" description="Basic and acidic residues" evidence="5">
    <location>
        <begin position="183"/>
        <end position="202"/>
    </location>
</feature>
<dbReference type="PANTHER" id="PTHR45986:SF1">
    <property type="entry name" value="ZINC FINGER MATRIN-TYPE PROTEIN 2"/>
    <property type="match status" value="1"/>
</dbReference>
<dbReference type="InterPro" id="IPR036236">
    <property type="entry name" value="Znf_C2H2_sf"/>
</dbReference>
<reference evidence="8 9" key="1">
    <citation type="submission" date="2018-07" db="EMBL/GenBank/DDBJ databases">
        <title>The complete nuclear genome of the prasinophyte Chloropicon primus (CCMP1205).</title>
        <authorList>
            <person name="Pombert J.-F."/>
            <person name="Otis C."/>
            <person name="Turmel M."/>
            <person name="Lemieux C."/>
        </authorList>
    </citation>
    <scope>NUCLEOTIDE SEQUENCE [LARGE SCALE GENOMIC DNA]</scope>
    <source>
        <strain evidence="8 9">CCMP1205</strain>
    </source>
</reference>
<feature type="region of interest" description="Disordered" evidence="5">
    <location>
        <begin position="148"/>
        <end position="222"/>
    </location>
</feature>
<name>A0A5B8MLV6_9CHLO</name>
<keyword evidence="9" id="KW-1185">Reference proteome</keyword>
<evidence type="ECO:0000256" key="3">
    <source>
        <dbReference type="ARBA" id="ARBA00022833"/>
    </source>
</evidence>
<dbReference type="STRING" id="1764295.A0A5B8MLV6"/>
<proteinExistence type="predicted"/>
<dbReference type="GO" id="GO:0005681">
    <property type="term" value="C:spliceosomal complex"/>
    <property type="evidence" value="ECO:0007669"/>
    <property type="project" value="InterPro"/>
</dbReference>
<dbReference type="InterPro" id="IPR013087">
    <property type="entry name" value="Znf_C2H2_type"/>
</dbReference>
<dbReference type="PANTHER" id="PTHR45986">
    <property type="entry name" value="ZINC FINGER MATRIN-TYPE PROTEIN 2"/>
    <property type="match status" value="1"/>
</dbReference>
<evidence type="ECO:0000256" key="4">
    <source>
        <dbReference type="ARBA" id="ARBA00023242"/>
    </source>
</evidence>
<keyword evidence="2" id="KW-0863">Zinc-finger</keyword>
<dbReference type="InterPro" id="IPR040107">
    <property type="entry name" value="Snu23"/>
</dbReference>
<feature type="region of interest" description="Disordered" evidence="5">
    <location>
        <begin position="24"/>
        <end position="44"/>
    </location>
</feature>
<evidence type="ECO:0000259" key="6">
    <source>
        <dbReference type="SMART" id="SM00451"/>
    </source>
</evidence>
<dbReference type="Pfam" id="PF12874">
    <property type="entry name" value="zf-met"/>
    <property type="match status" value="1"/>
</dbReference>
<dbReference type="Gene3D" id="3.30.160.60">
    <property type="entry name" value="Classic Zinc Finger"/>
    <property type="match status" value="1"/>
</dbReference>
<feature type="domain" description="U1-type" evidence="6">
    <location>
        <begin position="94"/>
        <end position="128"/>
    </location>
</feature>
<dbReference type="SUPFAM" id="SSF57667">
    <property type="entry name" value="beta-beta-alpha zinc fingers"/>
    <property type="match status" value="1"/>
</dbReference>
<dbReference type="Proteomes" id="UP000316726">
    <property type="component" value="Chromosome 4"/>
</dbReference>
<feature type="compositionally biased region" description="Basic and acidic residues" evidence="5">
    <location>
        <begin position="153"/>
        <end position="169"/>
    </location>
</feature>
<organism evidence="8 9">
    <name type="scientific">Chloropicon primus</name>
    <dbReference type="NCBI Taxonomy" id="1764295"/>
    <lineage>
        <taxon>Eukaryota</taxon>
        <taxon>Viridiplantae</taxon>
        <taxon>Chlorophyta</taxon>
        <taxon>Chloropicophyceae</taxon>
        <taxon>Chloropicales</taxon>
        <taxon>Chloropicaceae</taxon>
        <taxon>Chloropicon</taxon>
    </lineage>
</organism>
<dbReference type="EMBL" id="HBHL01004763">
    <property type="protein sequence ID" value="CAD9714228.1"/>
    <property type="molecule type" value="Transcribed_RNA"/>
</dbReference>
<evidence type="ECO:0000313" key="9">
    <source>
        <dbReference type="Proteomes" id="UP000316726"/>
    </source>
</evidence>
<dbReference type="InterPro" id="IPR003604">
    <property type="entry name" value="Matrin/U1-like-C_Znf_C2H2"/>
</dbReference>
<dbReference type="AlphaFoldDB" id="A0A5B8MLV6"/>
<evidence type="ECO:0000313" key="7">
    <source>
        <dbReference type="EMBL" id="CAD9714228.1"/>
    </source>
</evidence>